<feature type="region of interest" description="Disordered" evidence="1">
    <location>
        <begin position="298"/>
        <end position="380"/>
    </location>
</feature>
<feature type="compositionally biased region" description="Basic residues" evidence="1">
    <location>
        <begin position="302"/>
        <end position="313"/>
    </location>
</feature>
<feature type="compositionally biased region" description="Low complexity" evidence="1">
    <location>
        <begin position="330"/>
        <end position="341"/>
    </location>
</feature>
<protein>
    <submittedName>
        <fullName evidence="2">Uncharacterized protein</fullName>
    </submittedName>
</protein>
<dbReference type="Proteomes" id="UP000053766">
    <property type="component" value="Unassembled WGS sequence"/>
</dbReference>
<feature type="compositionally biased region" description="Low complexity" evidence="1">
    <location>
        <begin position="314"/>
        <end position="323"/>
    </location>
</feature>
<organism evidence="2 3">
    <name type="scientific">Dictyocaulus viviparus</name>
    <name type="common">Bovine lungworm</name>
    <dbReference type="NCBI Taxonomy" id="29172"/>
    <lineage>
        <taxon>Eukaryota</taxon>
        <taxon>Metazoa</taxon>
        <taxon>Ecdysozoa</taxon>
        <taxon>Nematoda</taxon>
        <taxon>Chromadorea</taxon>
        <taxon>Rhabditida</taxon>
        <taxon>Rhabditina</taxon>
        <taxon>Rhabditomorpha</taxon>
        <taxon>Strongyloidea</taxon>
        <taxon>Metastrongylidae</taxon>
        <taxon>Dictyocaulus</taxon>
    </lineage>
</organism>
<evidence type="ECO:0000313" key="2">
    <source>
        <dbReference type="EMBL" id="KJH51929.1"/>
    </source>
</evidence>
<accession>A0A0D8Y7H5</accession>
<keyword evidence="3" id="KW-1185">Reference proteome</keyword>
<proteinExistence type="predicted"/>
<name>A0A0D8Y7H5_DICVI</name>
<reference evidence="3" key="2">
    <citation type="journal article" date="2016" name="Sci. Rep.">
        <title>Dictyocaulus viviparus genome, variome and transcriptome elucidate lungworm biology and support future intervention.</title>
        <authorList>
            <person name="McNulty S.N."/>
            <person name="Strube C."/>
            <person name="Rosa B.A."/>
            <person name="Martin J.C."/>
            <person name="Tyagi R."/>
            <person name="Choi Y.J."/>
            <person name="Wang Q."/>
            <person name="Hallsworth Pepin K."/>
            <person name="Zhang X."/>
            <person name="Ozersky P."/>
            <person name="Wilson R.K."/>
            <person name="Sternberg P.W."/>
            <person name="Gasser R.B."/>
            <person name="Mitreva M."/>
        </authorList>
    </citation>
    <scope>NUCLEOTIDE SEQUENCE [LARGE SCALE GENOMIC DNA]</scope>
    <source>
        <strain evidence="3">HannoverDv2000</strain>
    </source>
</reference>
<sequence length="603" mass="66895">MRMIFDVPKLEDLNFEFSLDKTECVFTVRKYKEFNDSLAKKLFPRSSADYIPSDTYTLPDRLETVVRTEGEKDWNVVKCMASVVALIDMCKWMLAMCWEGDRSKPPMPLYLYKARLCELKDACLLGVQCLQNLSSCWKDGEIIEVSNIPQQHKTGVSESRNSQSELDKQTQWKLRYMEHIGRISSTLDKIANAGENVEEALACLMEIRQCINDGQSCREDISDKLKILNEEIVLREKKIDERPTTVIHKSGVSIPMHNALSSNVDTEDNSNEPVQISHASRRNITKRGRRILNDSEDDLVSRVKRGQRTRRPTRTFTPLWTLSPSPPPTNKTTPSSKSTSSAVKITSPLVKRTSPHTSSITPTLCSPDSGRPSSNESGANVVASTNDVAVHKNDAVNVEKSTISLHTQHLPEQFLPNRNTSFGTTTTSSVPTLMSSTNFSSQISSLSLTATSKPPCLTLDEQSLLALWKEKIKLGDVRITLLNMLGADGTSQFHFIPLMVETIDKATAALDNKDMIAYAMHRDPASQIASLATAMGLNPAPFASMIQPSALPTGLNHNILVDLHEAASIVAGREQMAGSYALPPQSLDPMHGYAERDISNYLL</sequence>
<reference evidence="2 3" key="1">
    <citation type="submission" date="2013-11" db="EMBL/GenBank/DDBJ databases">
        <title>Draft genome of the bovine lungworm Dictyocaulus viviparus.</title>
        <authorList>
            <person name="Mitreva M."/>
        </authorList>
    </citation>
    <scope>NUCLEOTIDE SEQUENCE [LARGE SCALE GENOMIC DNA]</scope>
    <source>
        <strain evidence="2 3">HannoverDv2000</strain>
    </source>
</reference>
<evidence type="ECO:0000313" key="3">
    <source>
        <dbReference type="Proteomes" id="UP000053766"/>
    </source>
</evidence>
<dbReference type="AlphaFoldDB" id="A0A0D8Y7H5"/>
<evidence type="ECO:0000256" key="1">
    <source>
        <dbReference type="SAM" id="MobiDB-lite"/>
    </source>
</evidence>
<feature type="compositionally biased region" description="Polar residues" evidence="1">
    <location>
        <begin position="355"/>
        <end position="380"/>
    </location>
</feature>
<gene>
    <name evidence="2" type="ORF">DICVIV_01910</name>
</gene>
<dbReference type="OrthoDB" id="5865411at2759"/>
<dbReference type="EMBL" id="KN716174">
    <property type="protein sequence ID" value="KJH51929.1"/>
    <property type="molecule type" value="Genomic_DNA"/>
</dbReference>